<proteinExistence type="predicted"/>
<dbReference type="AlphaFoldDB" id="A0A7W4JC33"/>
<gene>
    <name evidence="2" type="ORF">HLH29_04815</name>
</gene>
<keyword evidence="1" id="KW-1133">Transmembrane helix</keyword>
<keyword evidence="1" id="KW-0472">Membrane</keyword>
<comment type="caution">
    <text evidence="2">The sequence shown here is derived from an EMBL/GenBank/DDBJ whole genome shotgun (WGS) entry which is preliminary data.</text>
</comment>
<keyword evidence="1" id="KW-0812">Transmembrane</keyword>
<feature type="transmembrane region" description="Helical" evidence="1">
    <location>
        <begin position="53"/>
        <end position="74"/>
    </location>
</feature>
<evidence type="ECO:0000313" key="3">
    <source>
        <dbReference type="Proteomes" id="UP000525623"/>
    </source>
</evidence>
<feature type="transmembrane region" description="Helical" evidence="1">
    <location>
        <begin position="21"/>
        <end position="41"/>
    </location>
</feature>
<reference evidence="2 3" key="1">
    <citation type="submission" date="2020-04" db="EMBL/GenBank/DDBJ databases">
        <title>Description of novel Gluconacetobacter.</title>
        <authorList>
            <person name="Sombolestani A."/>
        </authorList>
    </citation>
    <scope>NUCLEOTIDE SEQUENCE [LARGE SCALE GENOMIC DNA]</scope>
    <source>
        <strain evidence="2 3">LMG 27725</strain>
    </source>
</reference>
<feature type="transmembrane region" description="Helical" evidence="1">
    <location>
        <begin position="128"/>
        <end position="149"/>
    </location>
</feature>
<protein>
    <submittedName>
        <fullName evidence="2">Uncharacterized protein</fullName>
    </submittedName>
</protein>
<dbReference type="RefSeq" id="WP_182964862.1">
    <property type="nucleotide sequence ID" value="NZ_BAABGC010000077.1"/>
</dbReference>
<organism evidence="2 3">
    <name type="scientific">Gluconacetobacter tumulicola</name>
    <dbReference type="NCBI Taxonomy" id="1017177"/>
    <lineage>
        <taxon>Bacteria</taxon>
        <taxon>Pseudomonadati</taxon>
        <taxon>Pseudomonadota</taxon>
        <taxon>Alphaproteobacteria</taxon>
        <taxon>Acetobacterales</taxon>
        <taxon>Acetobacteraceae</taxon>
        <taxon>Gluconacetobacter</taxon>
    </lineage>
</organism>
<accession>A0A7W4JC33</accession>
<evidence type="ECO:0000256" key="1">
    <source>
        <dbReference type="SAM" id="Phobius"/>
    </source>
</evidence>
<feature type="transmembrane region" description="Helical" evidence="1">
    <location>
        <begin position="95"/>
        <end position="116"/>
    </location>
</feature>
<dbReference type="EMBL" id="JABEQL010000004">
    <property type="protein sequence ID" value="MBB2178501.1"/>
    <property type="molecule type" value="Genomic_DNA"/>
</dbReference>
<keyword evidence="3" id="KW-1185">Reference proteome</keyword>
<sequence>MNSRLSNLDTKWYKTLYKLALWGFIGASVSILNSFNMFYAGTIEKIIGTPDGIYMRSGAIFVAVLIITGAFTLISEKDSALRSLSKEEIRTNLQTLLSFFWCQSVYFLTSCVPFGPNARLAIYQQNNLPIFLGFFASVLALQWFVTFVTPNQKKV</sequence>
<dbReference type="Proteomes" id="UP000525623">
    <property type="component" value="Unassembled WGS sequence"/>
</dbReference>
<name>A0A7W4JC33_9PROT</name>
<evidence type="ECO:0000313" key="2">
    <source>
        <dbReference type="EMBL" id="MBB2178501.1"/>
    </source>
</evidence>